<comment type="caution">
    <text evidence="1">The sequence shown here is derived from an EMBL/GenBank/DDBJ whole genome shotgun (WGS) entry which is preliminary data.</text>
</comment>
<sequence>MEQANYKLYKSDHKGHDVLEFDLVQKLSLEFLNSQGELDGELDTEEVKAKKDQNINQAFEDAELGQQIKTYKHLLHVLIPELFNNFKASNFLDGTTLMVIKVELHKFIKPCLQGKSQD</sequence>
<name>A0A0L0V699_9BASI</name>
<proteinExistence type="predicted"/>
<accession>A0A0L0V699</accession>
<reference evidence="2" key="1">
    <citation type="submission" date="2014-03" db="EMBL/GenBank/DDBJ databases">
        <title>The Genome Sequence of Puccinia striiformis f. sp. tritici PST-78.</title>
        <authorList>
            <consortium name="The Broad Institute Genome Sequencing Platform"/>
            <person name="Cuomo C."/>
            <person name="Hulbert S."/>
            <person name="Chen X."/>
            <person name="Walker B."/>
            <person name="Young S.K."/>
            <person name="Zeng Q."/>
            <person name="Gargeya S."/>
            <person name="Fitzgerald M."/>
            <person name="Haas B."/>
            <person name="Abouelleil A."/>
            <person name="Alvarado L."/>
            <person name="Arachchi H.M."/>
            <person name="Berlin A.M."/>
            <person name="Chapman S.B."/>
            <person name="Goldberg J."/>
            <person name="Griggs A."/>
            <person name="Gujja S."/>
            <person name="Hansen M."/>
            <person name="Howarth C."/>
            <person name="Imamovic A."/>
            <person name="Larimer J."/>
            <person name="McCowan C."/>
            <person name="Montmayeur A."/>
            <person name="Murphy C."/>
            <person name="Neiman D."/>
            <person name="Pearson M."/>
            <person name="Priest M."/>
            <person name="Roberts A."/>
            <person name="Saif S."/>
            <person name="Shea T."/>
            <person name="Sisk P."/>
            <person name="Sykes S."/>
            <person name="Wortman J."/>
            <person name="Nusbaum C."/>
            <person name="Birren B."/>
        </authorList>
    </citation>
    <scope>NUCLEOTIDE SEQUENCE [LARGE SCALE GENOMIC DNA]</scope>
    <source>
        <strain evidence="2">race PST-78</strain>
    </source>
</reference>
<organism evidence="1 2">
    <name type="scientific">Puccinia striiformis f. sp. tritici PST-78</name>
    <dbReference type="NCBI Taxonomy" id="1165861"/>
    <lineage>
        <taxon>Eukaryota</taxon>
        <taxon>Fungi</taxon>
        <taxon>Dikarya</taxon>
        <taxon>Basidiomycota</taxon>
        <taxon>Pucciniomycotina</taxon>
        <taxon>Pucciniomycetes</taxon>
        <taxon>Pucciniales</taxon>
        <taxon>Pucciniaceae</taxon>
        <taxon>Puccinia</taxon>
    </lineage>
</organism>
<keyword evidence="2" id="KW-1185">Reference proteome</keyword>
<gene>
    <name evidence="1" type="ORF">PSTG_11818</name>
</gene>
<dbReference type="Proteomes" id="UP000054564">
    <property type="component" value="Unassembled WGS sequence"/>
</dbReference>
<protein>
    <submittedName>
        <fullName evidence="1">Uncharacterized protein</fullName>
    </submittedName>
</protein>
<evidence type="ECO:0000313" key="1">
    <source>
        <dbReference type="EMBL" id="KNE94807.1"/>
    </source>
</evidence>
<dbReference type="AlphaFoldDB" id="A0A0L0V699"/>
<dbReference type="EMBL" id="AJIL01000108">
    <property type="protein sequence ID" value="KNE94807.1"/>
    <property type="molecule type" value="Genomic_DNA"/>
</dbReference>
<evidence type="ECO:0000313" key="2">
    <source>
        <dbReference type="Proteomes" id="UP000054564"/>
    </source>
</evidence>